<feature type="region of interest" description="Disordered" evidence="1">
    <location>
        <begin position="15"/>
        <end position="46"/>
    </location>
</feature>
<protein>
    <submittedName>
        <fullName evidence="2">Methylmalonate-semialdehyde dehydrogenase, partial</fullName>
    </submittedName>
</protein>
<dbReference type="Proteomes" id="UP000270034">
    <property type="component" value="Chromosome"/>
</dbReference>
<gene>
    <name evidence="2" type="ORF">AcetOrient_orf03535</name>
</gene>
<sequence length="46" mass="5013">MGLPRLRRIKELPWGAGSLAPYGPEPKNVNTVQTASRPTPTKLPCI</sequence>
<dbReference type="EMBL" id="AP018515">
    <property type="protein sequence ID" value="BBC80693.1"/>
    <property type="molecule type" value="Genomic_DNA"/>
</dbReference>
<evidence type="ECO:0000256" key="1">
    <source>
        <dbReference type="SAM" id="MobiDB-lite"/>
    </source>
</evidence>
<proteinExistence type="predicted"/>
<evidence type="ECO:0000313" key="3">
    <source>
        <dbReference type="Proteomes" id="UP000270034"/>
    </source>
</evidence>
<feature type="compositionally biased region" description="Polar residues" evidence="1">
    <location>
        <begin position="28"/>
        <end position="39"/>
    </location>
</feature>
<dbReference type="AlphaFoldDB" id="A0A2Z5ZJP0"/>
<organism evidence="2 3">
    <name type="scientific">Acetobacter orientalis</name>
    <dbReference type="NCBI Taxonomy" id="146474"/>
    <lineage>
        <taxon>Bacteria</taxon>
        <taxon>Pseudomonadati</taxon>
        <taxon>Pseudomonadota</taxon>
        <taxon>Alphaproteobacteria</taxon>
        <taxon>Acetobacterales</taxon>
        <taxon>Acetobacteraceae</taxon>
        <taxon>Acetobacter</taxon>
    </lineage>
</organism>
<accession>A0A2Z5ZJP0</accession>
<dbReference type="KEGG" id="aot:AcetOri_orf03535"/>
<name>A0A2Z5ZJP0_9PROT</name>
<evidence type="ECO:0000313" key="2">
    <source>
        <dbReference type="EMBL" id="BBC80693.1"/>
    </source>
</evidence>
<reference evidence="2 3" key="1">
    <citation type="submission" date="2018-02" db="EMBL/GenBank/DDBJ databases">
        <title>Acetobacter orientalis genome.</title>
        <authorList>
            <person name="Nakashima N."/>
            <person name="Tamura T."/>
        </authorList>
    </citation>
    <scope>NUCLEOTIDE SEQUENCE [LARGE SCALE GENOMIC DNA]</scope>
    <source>
        <strain evidence="2 3">FAN1</strain>
    </source>
</reference>